<organism evidence="1 2">
    <name type="scientific">Portunus trituberculatus</name>
    <name type="common">Swimming crab</name>
    <name type="synonym">Neptunus trituberculatus</name>
    <dbReference type="NCBI Taxonomy" id="210409"/>
    <lineage>
        <taxon>Eukaryota</taxon>
        <taxon>Metazoa</taxon>
        <taxon>Ecdysozoa</taxon>
        <taxon>Arthropoda</taxon>
        <taxon>Crustacea</taxon>
        <taxon>Multicrustacea</taxon>
        <taxon>Malacostraca</taxon>
        <taxon>Eumalacostraca</taxon>
        <taxon>Eucarida</taxon>
        <taxon>Decapoda</taxon>
        <taxon>Pleocyemata</taxon>
        <taxon>Brachyura</taxon>
        <taxon>Eubrachyura</taxon>
        <taxon>Portunoidea</taxon>
        <taxon>Portunidae</taxon>
        <taxon>Portuninae</taxon>
        <taxon>Portunus</taxon>
    </lineage>
</organism>
<accession>A0A5B7DA00</accession>
<keyword evidence="2" id="KW-1185">Reference proteome</keyword>
<evidence type="ECO:0000313" key="2">
    <source>
        <dbReference type="Proteomes" id="UP000324222"/>
    </source>
</evidence>
<reference evidence="1 2" key="1">
    <citation type="submission" date="2019-05" db="EMBL/GenBank/DDBJ databases">
        <title>Another draft genome of Portunus trituberculatus and its Hox gene families provides insights of decapod evolution.</title>
        <authorList>
            <person name="Jeong J.-H."/>
            <person name="Song I."/>
            <person name="Kim S."/>
            <person name="Choi T."/>
            <person name="Kim D."/>
            <person name="Ryu S."/>
            <person name="Kim W."/>
        </authorList>
    </citation>
    <scope>NUCLEOTIDE SEQUENCE [LARGE SCALE GENOMIC DNA]</scope>
    <source>
        <tissue evidence="1">Muscle</tissue>
    </source>
</reference>
<proteinExistence type="predicted"/>
<name>A0A5B7DA00_PORTR</name>
<dbReference type="EMBL" id="VSRR010000654">
    <property type="protein sequence ID" value="MPC18174.1"/>
    <property type="molecule type" value="Genomic_DNA"/>
</dbReference>
<comment type="caution">
    <text evidence="1">The sequence shown here is derived from an EMBL/GenBank/DDBJ whole genome shotgun (WGS) entry which is preliminary data.</text>
</comment>
<protein>
    <submittedName>
        <fullName evidence="1">Uncharacterized protein</fullName>
    </submittedName>
</protein>
<gene>
    <name evidence="1" type="ORF">E2C01_011050</name>
</gene>
<evidence type="ECO:0000313" key="1">
    <source>
        <dbReference type="EMBL" id="MPC18174.1"/>
    </source>
</evidence>
<dbReference type="AlphaFoldDB" id="A0A5B7DA00"/>
<sequence>MSVSPHFSVNPIIGAATSGDAATGEFPIGLPPQRPSYLCWTIAVSTDSPEKTIPEPVPRADEYQSRKRQRAWYSSISALAVPRLWYTVFTSRALPIPHGTGSGTGFDGSTRPRNRFLEYLSLWFLPTTSYHARLTTERAWVRIPGAARQIGEPLFT</sequence>
<dbReference type="Proteomes" id="UP000324222">
    <property type="component" value="Unassembled WGS sequence"/>
</dbReference>